<reference evidence="4" key="1">
    <citation type="journal article" date="2021" name="PeerJ">
        <title>Extensive microbial diversity within the chicken gut microbiome revealed by metagenomics and culture.</title>
        <authorList>
            <person name="Gilroy R."/>
            <person name="Ravi A."/>
            <person name="Getino M."/>
            <person name="Pursley I."/>
            <person name="Horton D.L."/>
            <person name="Alikhan N.F."/>
            <person name="Baker D."/>
            <person name="Gharbi K."/>
            <person name="Hall N."/>
            <person name="Watson M."/>
            <person name="Adriaenssens E.M."/>
            <person name="Foster-Nyarko E."/>
            <person name="Jarju S."/>
            <person name="Secka A."/>
            <person name="Antonio M."/>
            <person name="Oren A."/>
            <person name="Chaudhuri R.R."/>
            <person name="La Ragione R."/>
            <person name="Hildebrand F."/>
            <person name="Pallen M.J."/>
        </authorList>
    </citation>
    <scope>NUCLEOTIDE SEQUENCE</scope>
    <source>
        <strain evidence="4">CHK186-16707</strain>
    </source>
</reference>
<proteinExistence type="predicted"/>
<dbReference type="PANTHER" id="PTHR43080:SF26">
    <property type="entry name" value="REGULATORY PROTEIN"/>
    <property type="match status" value="1"/>
</dbReference>
<dbReference type="SUPFAM" id="SSF54631">
    <property type="entry name" value="CBS-domain pair"/>
    <property type="match status" value="1"/>
</dbReference>
<evidence type="ECO:0000313" key="4">
    <source>
        <dbReference type="EMBL" id="HJA08252.1"/>
    </source>
</evidence>
<dbReference type="CDD" id="cd04586">
    <property type="entry name" value="CBS_pair_BON_assoc"/>
    <property type="match status" value="1"/>
</dbReference>
<dbReference type="EMBL" id="DXAN01000007">
    <property type="protein sequence ID" value="HJA08252.1"/>
    <property type="molecule type" value="Genomic_DNA"/>
</dbReference>
<evidence type="ECO:0000313" key="5">
    <source>
        <dbReference type="Proteomes" id="UP000824225"/>
    </source>
</evidence>
<name>A0A9D2KLW4_9BACT</name>
<dbReference type="Gene3D" id="3.10.580.10">
    <property type="entry name" value="CBS-domain"/>
    <property type="match status" value="1"/>
</dbReference>
<dbReference type="AlphaFoldDB" id="A0A9D2KLW4"/>
<dbReference type="PANTHER" id="PTHR43080">
    <property type="entry name" value="CBS DOMAIN-CONTAINING PROTEIN CBSX3, MITOCHONDRIAL"/>
    <property type="match status" value="1"/>
</dbReference>
<protein>
    <submittedName>
        <fullName evidence="4">CBS domain-containing protein</fullName>
    </submittedName>
</protein>
<organism evidence="4 5">
    <name type="scientific">Candidatus Mailhella merdigallinarum</name>
    <dbReference type="NCBI Taxonomy" id="2838658"/>
    <lineage>
        <taxon>Bacteria</taxon>
        <taxon>Pseudomonadati</taxon>
        <taxon>Thermodesulfobacteriota</taxon>
        <taxon>Desulfovibrionia</taxon>
        <taxon>Desulfovibrionales</taxon>
        <taxon>Desulfovibrionaceae</taxon>
        <taxon>Mailhella</taxon>
    </lineage>
</organism>
<sequence length="160" mass="17357">MLTARDIMTPHPLSVTVGAKVTEAARLMLEHHFNGLPVVDPDGTLRGVLSQSDLVMQHKKLSLPSYFVILDAIIPLGSPKKFEEEIKRMSAVTVEDAMSDAPRTVTPDTPLEDIASLMVDDKFYTLPVVDNGKLVGVVGKEDVLRTLLAGNDDATPLPRA</sequence>
<dbReference type="InterPro" id="IPR051257">
    <property type="entry name" value="Diverse_CBS-Domain"/>
</dbReference>
<dbReference type="PROSITE" id="PS51371">
    <property type="entry name" value="CBS"/>
    <property type="match status" value="2"/>
</dbReference>
<dbReference type="Proteomes" id="UP000824225">
    <property type="component" value="Unassembled WGS sequence"/>
</dbReference>
<reference evidence="4" key="2">
    <citation type="submission" date="2021-04" db="EMBL/GenBank/DDBJ databases">
        <authorList>
            <person name="Gilroy R."/>
        </authorList>
    </citation>
    <scope>NUCLEOTIDE SEQUENCE</scope>
    <source>
        <strain evidence="4">CHK186-16707</strain>
    </source>
</reference>
<dbReference type="InterPro" id="IPR000644">
    <property type="entry name" value="CBS_dom"/>
</dbReference>
<dbReference type="SMART" id="SM00116">
    <property type="entry name" value="CBS"/>
    <property type="match status" value="2"/>
</dbReference>
<gene>
    <name evidence="4" type="ORF">H9962_03565</name>
</gene>
<feature type="domain" description="CBS" evidence="3">
    <location>
        <begin position="98"/>
        <end position="154"/>
    </location>
</feature>
<evidence type="ECO:0000256" key="2">
    <source>
        <dbReference type="PROSITE-ProRule" id="PRU00703"/>
    </source>
</evidence>
<evidence type="ECO:0000256" key="1">
    <source>
        <dbReference type="ARBA" id="ARBA00023122"/>
    </source>
</evidence>
<keyword evidence="1 2" id="KW-0129">CBS domain</keyword>
<feature type="domain" description="CBS" evidence="3">
    <location>
        <begin position="8"/>
        <end position="65"/>
    </location>
</feature>
<accession>A0A9D2KLW4</accession>
<evidence type="ECO:0000259" key="3">
    <source>
        <dbReference type="PROSITE" id="PS51371"/>
    </source>
</evidence>
<comment type="caution">
    <text evidence="4">The sequence shown here is derived from an EMBL/GenBank/DDBJ whole genome shotgun (WGS) entry which is preliminary data.</text>
</comment>
<dbReference type="Pfam" id="PF00571">
    <property type="entry name" value="CBS"/>
    <property type="match status" value="2"/>
</dbReference>
<dbReference type="InterPro" id="IPR046342">
    <property type="entry name" value="CBS_dom_sf"/>
</dbReference>